<keyword evidence="10" id="KW-0732">Signal</keyword>
<evidence type="ECO:0000259" key="12">
    <source>
        <dbReference type="Pfam" id="PF07715"/>
    </source>
</evidence>
<dbReference type="PROSITE" id="PS52016">
    <property type="entry name" value="TONB_DEPENDENT_REC_3"/>
    <property type="match status" value="1"/>
</dbReference>
<dbReference type="Proteomes" id="UP000179797">
    <property type="component" value="Unassembled WGS sequence"/>
</dbReference>
<dbReference type="InterPro" id="IPR012910">
    <property type="entry name" value="Plug_dom"/>
</dbReference>
<dbReference type="EMBL" id="JRYR02000001">
    <property type="protein sequence ID" value="OHX68451.1"/>
    <property type="molecule type" value="Genomic_DNA"/>
</dbReference>
<dbReference type="InterPro" id="IPR008969">
    <property type="entry name" value="CarboxyPept-like_regulatory"/>
</dbReference>
<keyword evidence="14" id="KW-1185">Reference proteome</keyword>
<keyword evidence="7 8" id="KW-0998">Cell outer membrane</keyword>
<dbReference type="SUPFAM" id="SSF49464">
    <property type="entry name" value="Carboxypeptidase regulatory domain-like"/>
    <property type="match status" value="1"/>
</dbReference>
<feature type="chain" id="PRO_5010283985" evidence="10">
    <location>
        <begin position="22"/>
        <end position="798"/>
    </location>
</feature>
<dbReference type="InterPro" id="IPR036942">
    <property type="entry name" value="Beta-barrel_TonB_sf"/>
</dbReference>
<keyword evidence="4 8" id="KW-0812">Transmembrane</keyword>
<dbReference type="PANTHER" id="PTHR30442">
    <property type="entry name" value="IRON III DICITRATE TRANSPORT PROTEIN FECA"/>
    <property type="match status" value="1"/>
</dbReference>
<comment type="caution">
    <text evidence="13">The sequence shown here is derived from an EMBL/GenBank/DDBJ whole genome shotgun (WGS) entry which is preliminary data.</text>
</comment>
<dbReference type="InterPro" id="IPR037066">
    <property type="entry name" value="Plug_dom_sf"/>
</dbReference>
<dbReference type="PANTHER" id="PTHR30442:SF0">
    <property type="entry name" value="FE(3+) DICITRATE TRANSPORT PROTEIN FECA"/>
    <property type="match status" value="1"/>
</dbReference>
<evidence type="ECO:0000256" key="5">
    <source>
        <dbReference type="ARBA" id="ARBA00023077"/>
    </source>
</evidence>
<proteinExistence type="inferred from homology"/>
<dbReference type="Gene3D" id="2.40.170.20">
    <property type="entry name" value="TonB-dependent receptor, beta-barrel domain"/>
    <property type="match status" value="1"/>
</dbReference>
<accession>A0A1S1Z5E3</accession>
<evidence type="ECO:0000256" key="7">
    <source>
        <dbReference type="ARBA" id="ARBA00023237"/>
    </source>
</evidence>
<evidence type="ECO:0000256" key="1">
    <source>
        <dbReference type="ARBA" id="ARBA00004571"/>
    </source>
</evidence>
<evidence type="ECO:0000259" key="11">
    <source>
        <dbReference type="Pfam" id="PF00593"/>
    </source>
</evidence>
<evidence type="ECO:0000313" key="14">
    <source>
        <dbReference type="Proteomes" id="UP000179797"/>
    </source>
</evidence>
<evidence type="ECO:0000256" key="4">
    <source>
        <dbReference type="ARBA" id="ARBA00022692"/>
    </source>
</evidence>
<evidence type="ECO:0000256" key="6">
    <source>
        <dbReference type="ARBA" id="ARBA00023136"/>
    </source>
</evidence>
<evidence type="ECO:0000256" key="9">
    <source>
        <dbReference type="RuleBase" id="RU003357"/>
    </source>
</evidence>
<dbReference type="AlphaFoldDB" id="A0A1S1Z5E3"/>
<comment type="similarity">
    <text evidence="8 9">Belongs to the TonB-dependent receptor family.</text>
</comment>
<dbReference type="Pfam" id="PF13715">
    <property type="entry name" value="CarbopepD_reg_2"/>
    <property type="match status" value="1"/>
</dbReference>
<dbReference type="InterPro" id="IPR039426">
    <property type="entry name" value="TonB-dep_rcpt-like"/>
</dbReference>
<protein>
    <submittedName>
        <fullName evidence="13">Iron(III) dicitrate transport protein FecA</fullName>
    </submittedName>
</protein>
<dbReference type="RefSeq" id="WP_044222595.1">
    <property type="nucleotide sequence ID" value="NZ_JRYR02000001.1"/>
</dbReference>
<dbReference type="Gene3D" id="2.60.40.1120">
    <property type="entry name" value="Carboxypeptidase-like, regulatory domain"/>
    <property type="match status" value="1"/>
</dbReference>
<dbReference type="GO" id="GO:0033214">
    <property type="term" value="P:siderophore-iron import into cell"/>
    <property type="evidence" value="ECO:0007669"/>
    <property type="project" value="TreeGrafter"/>
</dbReference>
<feature type="signal peptide" evidence="10">
    <location>
        <begin position="1"/>
        <end position="21"/>
    </location>
</feature>
<evidence type="ECO:0000256" key="2">
    <source>
        <dbReference type="ARBA" id="ARBA00022448"/>
    </source>
</evidence>
<dbReference type="Gene3D" id="2.170.130.10">
    <property type="entry name" value="TonB-dependent receptor, plug domain"/>
    <property type="match status" value="1"/>
</dbReference>
<keyword evidence="2 8" id="KW-0813">Transport</keyword>
<dbReference type="OrthoDB" id="9758472at2"/>
<feature type="domain" description="TonB-dependent receptor plug" evidence="12">
    <location>
        <begin position="148"/>
        <end position="236"/>
    </location>
</feature>
<keyword evidence="3 8" id="KW-1134">Transmembrane beta strand</keyword>
<evidence type="ECO:0000256" key="3">
    <source>
        <dbReference type="ARBA" id="ARBA00022452"/>
    </source>
</evidence>
<gene>
    <name evidence="13" type="ORF">NH26_04965</name>
</gene>
<reference evidence="13 14" key="1">
    <citation type="journal article" date="2012" name="Int. J. Syst. Evol. Microbiol.">
        <title>Flammeovirga pacifica sp. nov., isolated from deep-sea sediment.</title>
        <authorList>
            <person name="Xu H."/>
            <person name="Fu Y."/>
            <person name="Yang N."/>
            <person name="Ding Z."/>
            <person name="Lai Q."/>
            <person name="Zeng R."/>
        </authorList>
    </citation>
    <scope>NUCLEOTIDE SEQUENCE [LARGE SCALE GENOMIC DNA]</scope>
    <source>
        <strain evidence="14">DSM 24597 / LMG 26175 / WPAGA1</strain>
    </source>
</reference>
<dbReference type="InterPro" id="IPR000531">
    <property type="entry name" value="Beta-barrel_TonB"/>
</dbReference>
<evidence type="ECO:0000256" key="10">
    <source>
        <dbReference type="SAM" id="SignalP"/>
    </source>
</evidence>
<dbReference type="GO" id="GO:0009279">
    <property type="term" value="C:cell outer membrane"/>
    <property type="evidence" value="ECO:0007669"/>
    <property type="project" value="UniProtKB-SubCell"/>
</dbReference>
<feature type="domain" description="TonB-dependent receptor-like beta-barrel" evidence="11">
    <location>
        <begin position="328"/>
        <end position="764"/>
    </location>
</feature>
<dbReference type="Pfam" id="PF00593">
    <property type="entry name" value="TonB_dep_Rec_b-barrel"/>
    <property type="match status" value="1"/>
</dbReference>
<keyword evidence="6 8" id="KW-0472">Membrane</keyword>
<name>A0A1S1Z5E3_FLAPC</name>
<comment type="subcellular location">
    <subcellularLocation>
        <location evidence="1 8">Cell outer membrane</location>
        <topology evidence="1 8">Multi-pass membrane protein</topology>
    </subcellularLocation>
</comment>
<sequence>MQYRLLLFICLSFITASYVNAQRSISGKVLDSSNQPLEGVNVYIKGKTQKVITNDKGEYQLDNLSEGKTYSIGVFLYGFSPLENNVTITNADQNLNFTLRPLETLLEEVDVRDASSSAEIKRMEAVVGTSIFEGKKSEVILVDNLTANLATNNSRQVYNRVPGLNIWESDGAGIQLGIGGRGLSPNRTSNFNTRQNGYDIAADALGYPESYYTPPMEAVEEVQIVRGAASLQYGTQFGGLLNFKMKRGNTEKPFEFVTRQTVGSFGLFNSFNSIGGQKGKVNYYAMYQYKKGDGWRPNSDFNVNTIFTGVQYDINDKLKIGVEITHMDYLAQQPGGLTDDEFYNDPRASYTDQNWFKVNWNIASVNFQYQLSPKAKIEMRNFGLLASRDALGINLNKLDPYNEPRLLVADEFRNIGTEIRYMQHYDFRGKPSVFVVGSRLYHGNDDKKQGDASDGKDADFSFSHPDSLLSDHNFRINNYAFFAENIFQISDKFSITPGIRFEMIQTTGKGYYQQTFYEPGDDGLIEEITRPMEDNIENNRNIFIAGIGFSYKPTDDLEVYANLSQNYRAITYSDLRSLNTNVRIDPNLKDEKGYSADLGARGALKWLNYDVSAFYLRYNDKIGLANPANPIRTNIADAYTLGVESYAEIKWMDIFSPLSDYHVNLFANVALIQGKYISDDRVYDGKDVELVPPFNIKTGLNAGYKSFNLSLQYTYVEKHYTDAANTEEPLADAVYGPIPSYYVMDLSAKYNFKWLGIESGINNLTNNMYFTRRATGYPGPGIIPSDGRNYYFTLQVKI</sequence>
<evidence type="ECO:0000313" key="13">
    <source>
        <dbReference type="EMBL" id="OHX68451.1"/>
    </source>
</evidence>
<organism evidence="13 14">
    <name type="scientific">Flammeovirga pacifica</name>
    <dbReference type="NCBI Taxonomy" id="915059"/>
    <lineage>
        <taxon>Bacteria</taxon>
        <taxon>Pseudomonadati</taxon>
        <taxon>Bacteroidota</taxon>
        <taxon>Cytophagia</taxon>
        <taxon>Cytophagales</taxon>
        <taxon>Flammeovirgaceae</taxon>
        <taxon>Flammeovirga</taxon>
    </lineage>
</organism>
<dbReference type="STRING" id="915059.NH26_04965"/>
<keyword evidence="5 9" id="KW-0798">TonB box</keyword>
<dbReference type="Pfam" id="PF07715">
    <property type="entry name" value="Plug"/>
    <property type="match status" value="1"/>
</dbReference>
<dbReference type="SUPFAM" id="SSF56935">
    <property type="entry name" value="Porins"/>
    <property type="match status" value="1"/>
</dbReference>
<evidence type="ECO:0000256" key="8">
    <source>
        <dbReference type="PROSITE-ProRule" id="PRU01360"/>
    </source>
</evidence>